<evidence type="ECO:0000313" key="1">
    <source>
        <dbReference type="EMBL" id="KOM55989.1"/>
    </source>
</evidence>
<proteinExistence type="predicted"/>
<accession>A0A0L9VMP7</accession>
<name>A0A0L9VMP7_PHAAN</name>
<dbReference type="EMBL" id="CM003380">
    <property type="protein sequence ID" value="KOM55989.1"/>
    <property type="molecule type" value="Genomic_DNA"/>
</dbReference>
<gene>
    <name evidence="1" type="ORF">LR48_Vigan10g188100</name>
</gene>
<dbReference type="AlphaFoldDB" id="A0A0L9VMP7"/>
<dbReference type="Proteomes" id="UP000053144">
    <property type="component" value="Chromosome 10"/>
</dbReference>
<protein>
    <submittedName>
        <fullName evidence="1">Uncharacterized protein</fullName>
    </submittedName>
</protein>
<sequence length="128" mass="13953">MATEDNRRWLAADSGRQRTAADGGKQKLMVTNFYNSSQWQNSARWTTTNGTRQRQMAPVNDKRCQTVTNSAWAAVNGAWTAENGAWTAANGAWTAANGAWTAANGTGQRQTMPDSRKQCRTAANNIGQ</sequence>
<organism evidence="1 2">
    <name type="scientific">Phaseolus angularis</name>
    <name type="common">Azuki bean</name>
    <name type="synonym">Vigna angularis</name>
    <dbReference type="NCBI Taxonomy" id="3914"/>
    <lineage>
        <taxon>Eukaryota</taxon>
        <taxon>Viridiplantae</taxon>
        <taxon>Streptophyta</taxon>
        <taxon>Embryophyta</taxon>
        <taxon>Tracheophyta</taxon>
        <taxon>Spermatophyta</taxon>
        <taxon>Magnoliopsida</taxon>
        <taxon>eudicotyledons</taxon>
        <taxon>Gunneridae</taxon>
        <taxon>Pentapetalae</taxon>
        <taxon>rosids</taxon>
        <taxon>fabids</taxon>
        <taxon>Fabales</taxon>
        <taxon>Fabaceae</taxon>
        <taxon>Papilionoideae</taxon>
        <taxon>50 kb inversion clade</taxon>
        <taxon>NPAAA clade</taxon>
        <taxon>indigoferoid/millettioid clade</taxon>
        <taxon>Phaseoleae</taxon>
        <taxon>Vigna</taxon>
    </lineage>
</organism>
<dbReference type="Gramene" id="KOM55989">
    <property type="protein sequence ID" value="KOM55989"/>
    <property type="gene ID" value="LR48_Vigan10g188100"/>
</dbReference>
<reference evidence="2" key="1">
    <citation type="journal article" date="2015" name="Proc. Natl. Acad. Sci. U.S.A.">
        <title>Genome sequencing of adzuki bean (Vigna angularis) provides insight into high starch and low fat accumulation and domestication.</title>
        <authorList>
            <person name="Yang K."/>
            <person name="Tian Z."/>
            <person name="Chen C."/>
            <person name="Luo L."/>
            <person name="Zhao B."/>
            <person name="Wang Z."/>
            <person name="Yu L."/>
            <person name="Li Y."/>
            <person name="Sun Y."/>
            <person name="Li W."/>
            <person name="Chen Y."/>
            <person name="Li Y."/>
            <person name="Zhang Y."/>
            <person name="Ai D."/>
            <person name="Zhao J."/>
            <person name="Shang C."/>
            <person name="Ma Y."/>
            <person name="Wu B."/>
            <person name="Wang M."/>
            <person name="Gao L."/>
            <person name="Sun D."/>
            <person name="Zhang P."/>
            <person name="Guo F."/>
            <person name="Wang W."/>
            <person name="Li Y."/>
            <person name="Wang J."/>
            <person name="Varshney R.K."/>
            <person name="Wang J."/>
            <person name="Ling H.Q."/>
            <person name="Wan P."/>
        </authorList>
    </citation>
    <scope>NUCLEOTIDE SEQUENCE</scope>
    <source>
        <strain evidence="2">cv. Jingnong 6</strain>
    </source>
</reference>
<evidence type="ECO:0000313" key="2">
    <source>
        <dbReference type="Proteomes" id="UP000053144"/>
    </source>
</evidence>